<dbReference type="Gene3D" id="3.90.25.10">
    <property type="entry name" value="UDP-galactose 4-epimerase, domain 1"/>
    <property type="match status" value="1"/>
</dbReference>
<dbReference type="SUPFAM" id="SSF51735">
    <property type="entry name" value="NAD(P)-binding Rossmann-fold domains"/>
    <property type="match status" value="1"/>
</dbReference>
<evidence type="ECO:0000313" key="4">
    <source>
        <dbReference type="Proteomes" id="UP001153328"/>
    </source>
</evidence>
<name>A0A9W4ML88_9ACTN</name>
<dbReference type="AlphaFoldDB" id="A0A9W4ML88"/>
<dbReference type="EMBL" id="CAJVAX010000023">
    <property type="protein sequence ID" value="CAG7657757.1"/>
    <property type="molecule type" value="Genomic_DNA"/>
</dbReference>
<sequence>MTAVRQAAGGGTGPHGLRGLRVLVLGGSGFLGGRAARSLALAGADVTSVSRGGGPPQAPGGPQVTAVRLDLAAMGPRMLRDFLAGQAPAVVVNAVGQVWGGEGNMADLNDRLVADLVATLPARTRLVQLGSSLEYGPVTGPAPVHETRRAAPDTVYARTKLRGTEHVLRASRDGRLDGAVLRVANVSGPGAPGLLGSVARWIAERSAEQPPPGGHVLRLGPLLAARDFVDVRDVGDAVVRAVAARPGRIRGRVVNIGGGRAVPVDRLVDRLLELSGLPVRREAAGGAGGSPRSSAAWQQLDIDRARRLLGWVPRHALDQSLRDMLAAPDPARGHDGVTGPQNPYRLEESK</sequence>
<keyword evidence="4" id="KW-1185">Reference proteome</keyword>
<proteinExistence type="predicted"/>
<feature type="domain" description="NAD-dependent epimerase/dehydratase" evidence="2">
    <location>
        <begin position="22"/>
        <end position="257"/>
    </location>
</feature>
<organism evidence="3 4">
    <name type="scientific">Actinacidiphila bryophytorum</name>
    <dbReference type="NCBI Taxonomy" id="1436133"/>
    <lineage>
        <taxon>Bacteria</taxon>
        <taxon>Bacillati</taxon>
        <taxon>Actinomycetota</taxon>
        <taxon>Actinomycetes</taxon>
        <taxon>Kitasatosporales</taxon>
        <taxon>Streptomycetaceae</taxon>
        <taxon>Actinacidiphila</taxon>
    </lineage>
</organism>
<dbReference type="InterPro" id="IPR036291">
    <property type="entry name" value="NAD(P)-bd_dom_sf"/>
</dbReference>
<dbReference type="InterPro" id="IPR001509">
    <property type="entry name" value="Epimerase_deHydtase"/>
</dbReference>
<reference evidence="3" key="1">
    <citation type="submission" date="2021-06" db="EMBL/GenBank/DDBJ databases">
        <authorList>
            <person name="Arsene-Ploetze F."/>
        </authorList>
    </citation>
    <scope>NUCLEOTIDE SEQUENCE</scope>
    <source>
        <strain evidence="3">SBRY1</strain>
    </source>
</reference>
<dbReference type="Pfam" id="PF01370">
    <property type="entry name" value="Epimerase"/>
    <property type="match status" value="1"/>
</dbReference>
<accession>A0A9W4ML88</accession>
<evidence type="ECO:0000256" key="1">
    <source>
        <dbReference type="SAM" id="MobiDB-lite"/>
    </source>
</evidence>
<evidence type="ECO:0000313" key="3">
    <source>
        <dbReference type="EMBL" id="CAG7657757.1"/>
    </source>
</evidence>
<evidence type="ECO:0000259" key="2">
    <source>
        <dbReference type="Pfam" id="PF01370"/>
    </source>
</evidence>
<gene>
    <name evidence="3" type="primary">nanG</name>
    <name evidence="3" type="ORF">SBRY_90030</name>
</gene>
<feature type="region of interest" description="Disordered" evidence="1">
    <location>
        <begin position="323"/>
        <end position="350"/>
    </location>
</feature>
<dbReference type="PANTHER" id="PTHR43245">
    <property type="entry name" value="BIFUNCTIONAL POLYMYXIN RESISTANCE PROTEIN ARNA"/>
    <property type="match status" value="1"/>
</dbReference>
<dbReference type="Proteomes" id="UP001153328">
    <property type="component" value="Unassembled WGS sequence"/>
</dbReference>
<protein>
    <submittedName>
        <fullName evidence="3">NAD-dependent epimerase/dehydratase</fullName>
    </submittedName>
</protein>
<dbReference type="InterPro" id="IPR050177">
    <property type="entry name" value="Lipid_A_modif_metabolic_enz"/>
</dbReference>
<dbReference type="Gene3D" id="3.40.50.720">
    <property type="entry name" value="NAD(P)-binding Rossmann-like Domain"/>
    <property type="match status" value="1"/>
</dbReference>
<dbReference type="RefSeq" id="WP_205046206.1">
    <property type="nucleotide sequence ID" value="NZ_CAJVAX010000023.1"/>
</dbReference>
<comment type="caution">
    <text evidence="3">The sequence shown here is derived from an EMBL/GenBank/DDBJ whole genome shotgun (WGS) entry which is preliminary data.</text>
</comment>